<evidence type="ECO:0000256" key="3">
    <source>
        <dbReference type="SAM" id="Phobius"/>
    </source>
</evidence>
<keyword evidence="3" id="KW-0812">Transmembrane</keyword>
<dbReference type="PATRIC" id="fig|652.5.peg.1381"/>
<feature type="transmembrane region" description="Helical" evidence="3">
    <location>
        <begin position="104"/>
        <end position="125"/>
    </location>
</feature>
<dbReference type="EMBL" id="CP013067">
    <property type="protein sequence ID" value="ALP43394.1"/>
    <property type="molecule type" value="Genomic_DNA"/>
</dbReference>
<keyword evidence="3" id="KW-0472">Membrane</keyword>
<dbReference type="Proteomes" id="UP000058114">
    <property type="component" value="Chromosome"/>
</dbReference>
<keyword evidence="1" id="KW-0175">Coiled coil</keyword>
<name>A0A0S2SP16_9GAMM</name>
<keyword evidence="3" id="KW-1133">Transmembrane helix</keyword>
<feature type="transmembrane region" description="Helical" evidence="3">
    <location>
        <begin position="79"/>
        <end position="98"/>
    </location>
</feature>
<dbReference type="KEGG" id="asr:WL1483_3975"/>
<organism evidence="4 5">
    <name type="scientific">Aeromonas schubertii</name>
    <dbReference type="NCBI Taxonomy" id="652"/>
    <lineage>
        <taxon>Bacteria</taxon>
        <taxon>Pseudomonadati</taxon>
        <taxon>Pseudomonadota</taxon>
        <taxon>Gammaproteobacteria</taxon>
        <taxon>Aeromonadales</taxon>
        <taxon>Aeromonadaceae</taxon>
        <taxon>Aeromonas</taxon>
    </lineage>
</organism>
<accession>A0A0S2SP16</accession>
<evidence type="ECO:0000313" key="4">
    <source>
        <dbReference type="EMBL" id="ALP43394.1"/>
    </source>
</evidence>
<sequence>MEHISRSLSLSHVDQSDRLPHEPANRRLSADDMGITLSHTGPSGDELKASTLEEKAKVADSAAKQCGVDMAKRSFVAKVLTQVAASAVLVAAALVTGLTGGAGIPLLALAGVGFAMAVGDVACAYKDWQSKKQGGEGLAMGGDALGNAIHWLGKHCGASDEKAKQIANVTSLLTRGALAVGTVAIGGFLPVAAPAALAHAMPAITVGKVGVEAVAGLVSADAARKGAQQHAQALTGRELEGQKKAVDQLQPKLDQARAQRGEELRQKFGLQDQLDQTQKTIKQQDKALAETRQQLHQVSDNLAVKTQEAAQFAQEVTRLKGLLEQALRNGLPNQQAPLERRHSFSFA</sequence>
<evidence type="ECO:0000256" key="1">
    <source>
        <dbReference type="SAM" id="Coils"/>
    </source>
</evidence>
<proteinExistence type="predicted"/>
<dbReference type="AlphaFoldDB" id="A0A0S2SP16"/>
<feature type="coiled-coil region" evidence="1">
    <location>
        <begin position="274"/>
        <end position="329"/>
    </location>
</feature>
<gene>
    <name evidence="4" type="ORF">WL1483_3975</name>
</gene>
<reference evidence="5" key="1">
    <citation type="submission" date="2015-10" db="EMBL/GenBank/DDBJ databases">
        <title>Complete Genome Sequence of Aeromonas schubertii strain WL1483.</title>
        <authorList>
            <person name="Liu L."/>
        </authorList>
    </citation>
    <scope>NUCLEOTIDE SEQUENCE [LARGE SCALE GENOMIC DNA]</scope>
    <source>
        <strain evidence="5">WL1483</strain>
    </source>
</reference>
<evidence type="ECO:0000313" key="5">
    <source>
        <dbReference type="Proteomes" id="UP000058114"/>
    </source>
</evidence>
<feature type="compositionally biased region" description="Polar residues" evidence="2">
    <location>
        <begin position="1"/>
        <end position="13"/>
    </location>
</feature>
<protein>
    <submittedName>
        <fullName evidence="4">Uncharacterized protein</fullName>
    </submittedName>
</protein>
<dbReference type="RefSeq" id="WP_235513061.1">
    <property type="nucleotide sequence ID" value="NZ_CP013067.1"/>
</dbReference>
<evidence type="ECO:0000256" key="2">
    <source>
        <dbReference type="SAM" id="MobiDB-lite"/>
    </source>
</evidence>
<feature type="region of interest" description="Disordered" evidence="2">
    <location>
        <begin position="1"/>
        <end position="34"/>
    </location>
</feature>
<reference evidence="4 5" key="2">
    <citation type="journal article" date="2016" name="Genome Announc.">
        <title>Complete Genome Sequence of the Highly Virulent Aeromonas schubertii Strain WL1483, Isolated from Diseased Snakehead Fish (Channa argus) in China.</title>
        <authorList>
            <person name="Liu L."/>
            <person name="Li N."/>
            <person name="Zhang D."/>
            <person name="Fu X."/>
            <person name="Shi C."/>
            <person name="Lin Q."/>
            <person name="Hao G."/>
        </authorList>
    </citation>
    <scope>NUCLEOTIDE SEQUENCE [LARGE SCALE GENOMIC DNA]</scope>
    <source>
        <strain evidence="4 5">WL1483</strain>
    </source>
</reference>
<feature type="compositionally biased region" description="Basic and acidic residues" evidence="2">
    <location>
        <begin position="14"/>
        <end position="30"/>
    </location>
</feature>